<keyword evidence="2" id="KW-1185">Reference proteome</keyword>
<dbReference type="EMBL" id="LBIC01000003">
    <property type="protein sequence ID" value="KKW92666.1"/>
    <property type="molecule type" value="Genomic_DNA"/>
</dbReference>
<reference evidence="1 2" key="1">
    <citation type="submission" date="2015-04" db="EMBL/GenBank/DDBJ databases">
        <title>Genome sequence of aromatic hydrocarbons-degrading Sphingobium chungbukense DJ77.</title>
        <authorList>
            <person name="Kim Y.-C."/>
            <person name="Chae J.-C."/>
        </authorList>
    </citation>
    <scope>NUCLEOTIDE SEQUENCE [LARGE SCALE GENOMIC DNA]</scope>
    <source>
        <strain evidence="1 2">DJ77</strain>
    </source>
</reference>
<dbReference type="AlphaFoldDB" id="A0A0M3AUU7"/>
<dbReference type="STRING" id="56193.YP76_06950"/>
<name>A0A0M3AUU7_9SPHN</name>
<organism evidence="1 2">
    <name type="scientific">Sphingobium chungbukense</name>
    <dbReference type="NCBI Taxonomy" id="56193"/>
    <lineage>
        <taxon>Bacteria</taxon>
        <taxon>Pseudomonadati</taxon>
        <taxon>Pseudomonadota</taxon>
        <taxon>Alphaproteobacteria</taxon>
        <taxon>Sphingomonadales</taxon>
        <taxon>Sphingomonadaceae</taxon>
        <taxon>Sphingobium</taxon>
    </lineage>
</organism>
<proteinExistence type="predicted"/>
<comment type="caution">
    <text evidence="1">The sequence shown here is derived from an EMBL/GenBank/DDBJ whole genome shotgun (WGS) entry which is preliminary data.</text>
</comment>
<evidence type="ECO:0000313" key="2">
    <source>
        <dbReference type="Proteomes" id="UP000033874"/>
    </source>
</evidence>
<dbReference type="Proteomes" id="UP000033874">
    <property type="component" value="Unassembled WGS sequence"/>
</dbReference>
<sequence length="104" mass="11254">MLEILDGVPVDPGFQFLAAFRGEIANLWAAKPCSKLVPRLHEMLRLEVLAISLLDFGSAAPRCVSIYNYISLSLSLSLSLGCVFLRDIFSVSLGTILGHGLGTF</sequence>
<evidence type="ECO:0000313" key="1">
    <source>
        <dbReference type="EMBL" id="KKW92666.1"/>
    </source>
</evidence>
<accession>A0A0M3AUU7</accession>
<gene>
    <name evidence="1" type="ORF">YP76_06950</name>
</gene>
<protein>
    <submittedName>
        <fullName evidence="1">Uncharacterized protein</fullName>
    </submittedName>
</protein>